<reference evidence="4" key="1">
    <citation type="journal article" date="2019" name="Int. J. Syst. Evol. Microbiol.">
        <title>The Global Catalogue of Microorganisms (GCM) 10K type strain sequencing project: providing services to taxonomists for standard genome sequencing and annotation.</title>
        <authorList>
            <consortium name="The Broad Institute Genomics Platform"/>
            <consortium name="The Broad Institute Genome Sequencing Center for Infectious Disease"/>
            <person name="Wu L."/>
            <person name="Ma J."/>
        </authorList>
    </citation>
    <scope>NUCLEOTIDE SEQUENCE [LARGE SCALE GENOMIC DNA]</scope>
    <source>
        <strain evidence="4">CGMCC-1.15741</strain>
    </source>
</reference>
<proteinExistence type="predicted"/>
<feature type="chain" id="PRO_5045574959" evidence="2">
    <location>
        <begin position="24"/>
        <end position="277"/>
    </location>
</feature>
<feature type="compositionally biased region" description="Gly residues" evidence="1">
    <location>
        <begin position="260"/>
        <end position="277"/>
    </location>
</feature>
<dbReference type="EMBL" id="JBHSSW010000005">
    <property type="protein sequence ID" value="MFC6197607.1"/>
    <property type="molecule type" value="Genomic_DNA"/>
</dbReference>
<keyword evidence="2" id="KW-0732">Signal</keyword>
<dbReference type="Proteomes" id="UP001596303">
    <property type="component" value="Unassembled WGS sequence"/>
</dbReference>
<protein>
    <submittedName>
        <fullName evidence="3">Uncharacterized protein</fullName>
    </submittedName>
</protein>
<feature type="signal peptide" evidence="2">
    <location>
        <begin position="1"/>
        <end position="23"/>
    </location>
</feature>
<feature type="compositionally biased region" description="Basic residues" evidence="1">
    <location>
        <begin position="232"/>
        <end position="245"/>
    </location>
</feature>
<accession>A0ABW1S7G8</accession>
<evidence type="ECO:0000256" key="1">
    <source>
        <dbReference type="SAM" id="MobiDB-lite"/>
    </source>
</evidence>
<evidence type="ECO:0000313" key="4">
    <source>
        <dbReference type="Proteomes" id="UP001596303"/>
    </source>
</evidence>
<dbReference type="RefSeq" id="WP_377376757.1">
    <property type="nucleotide sequence ID" value="NZ_JBHSSW010000005.1"/>
</dbReference>
<evidence type="ECO:0000313" key="3">
    <source>
        <dbReference type="EMBL" id="MFC6197607.1"/>
    </source>
</evidence>
<comment type="caution">
    <text evidence="3">The sequence shown here is derived from an EMBL/GenBank/DDBJ whole genome shotgun (WGS) entry which is preliminary data.</text>
</comment>
<name>A0ABW1S7G8_9PROT</name>
<organism evidence="3 4">
    <name type="scientific">Ponticaulis profundi</name>
    <dbReference type="NCBI Taxonomy" id="2665222"/>
    <lineage>
        <taxon>Bacteria</taxon>
        <taxon>Pseudomonadati</taxon>
        <taxon>Pseudomonadota</taxon>
        <taxon>Alphaproteobacteria</taxon>
        <taxon>Hyphomonadales</taxon>
        <taxon>Hyphomonadaceae</taxon>
        <taxon>Ponticaulis</taxon>
    </lineage>
</organism>
<sequence>MPKLNNITAALMAVTTFIFPASAGQPGYGYQSGTVYQPAPVQGEMTRGPVNQNIQVARPDMIDGDAVVCLWHGEEVPCEEIPGLPDALRAQGLNAIADRLPVSTSYGAGSFYTQVGSPCCVQAAPVAPPAPAPVTRTYRYTTNTYVRPIQSCCAPVNPCVQAVQYTPCAAAPAPVSVRLTDGTVYALNGGVGKGVYGEFYGGGGTVIEGGSRYSGVMSSYASRFTFERKWKKGGWKGGKHPHPKPRYPNPKTRNPHPGKSGCGPAGCGSGAYKGKGY</sequence>
<keyword evidence="4" id="KW-1185">Reference proteome</keyword>
<evidence type="ECO:0000256" key="2">
    <source>
        <dbReference type="SAM" id="SignalP"/>
    </source>
</evidence>
<feature type="region of interest" description="Disordered" evidence="1">
    <location>
        <begin position="232"/>
        <end position="277"/>
    </location>
</feature>
<gene>
    <name evidence="3" type="ORF">ACFQDM_05930</name>
</gene>